<gene>
    <name evidence="1" type="ORF">JL09_g5235</name>
</gene>
<reference evidence="2" key="1">
    <citation type="journal article" date="2014" name="Microb. Cell Fact.">
        <title>Exploiting Issatchenkia orientalis SD108 for succinic acid production.</title>
        <authorList>
            <person name="Xiao H."/>
            <person name="Shao Z."/>
            <person name="Jiang Y."/>
            <person name="Dole S."/>
            <person name="Zhao H."/>
        </authorList>
    </citation>
    <scope>NUCLEOTIDE SEQUENCE [LARGE SCALE GENOMIC DNA]</scope>
    <source>
        <strain evidence="2">SD108</strain>
    </source>
</reference>
<accession>A0A099NSN5</accession>
<organism evidence="1 2">
    <name type="scientific">Pichia kudriavzevii</name>
    <name type="common">Yeast</name>
    <name type="synonym">Issatchenkia orientalis</name>
    <dbReference type="NCBI Taxonomy" id="4909"/>
    <lineage>
        <taxon>Eukaryota</taxon>
        <taxon>Fungi</taxon>
        <taxon>Dikarya</taxon>
        <taxon>Ascomycota</taxon>
        <taxon>Saccharomycotina</taxon>
        <taxon>Pichiomycetes</taxon>
        <taxon>Pichiales</taxon>
        <taxon>Pichiaceae</taxon>
        <taxon>Pichia</taxon>
    </lineage>
</organism>
<evidence type="ECO:0000313" key="1">
    <source>
        <dbReference type="EMBL" id="KGK35615.1"/>
    </source>
</evidence>
<protein>
    <submittedName>
        <fullName evidence="1">Uncharacterized protein</fullName>
    </submittedName>
</protein>
<dbReference type="Proteomes" id="UP000029867">
    <property type="component" value="Unassembled WGS sequence"/>
</dbReference>
<dbReference type="EMBL" id="JQFK01000482">
    <property type="protein sequence ID" value="KGK35615.1"/>
    <property type="molecule type" value="Genomic_DNA"/>
</dbReference>
<comment type="caution">
    <text evidence="1">The sequence shown here is derived from an EMBL/GenBank/DDBJ whole genome shotgun (WGS) entry which is preliminary data.</text>
</comment>
<proteinExistence type="predicted"/>
<evidence type="ECO:0000313" key="2">
    <source>
        <dbReference type="Proteomes" id="UP000029867"/>
    </source>
</evidence>
<dbReference type="AlphaFoldDB" id="A0A099NSN5"/>
<dbReference type="HOGENOM" id="CLU_2236974_0_0_1"/>
<sequence>MSTEPDRHEIATIRADSVGHTYIPDLEEVGNQEEVVSGKHVPHIVEEVVERVIEKVVPIERVIEKIVIVPTPATKADFAPLESLYPNITFEMEAEEVAKVHIEKV</sequence>
<name>A0A099NSN5_PICKU</name>